<reference evidence="3" key="1">
    <citation type="submission" date="2019-06" db="EMBL/GenBank/DDBJ databases">
        <title>Draft genome sequence of the griseofulvin-producing fungus Xylaria cubensis strain G536.</title>
        <authorList>
            <person name="Mead M.E."/>
            <person name="Raja H.A."/>
            <person name="Steenwyk J.L."/>
            <person name="Knowles S.L."/>
            <person name="Oberlies N.H."/>
            <person name="Rokas A."/>
        </authorList>
    </citation>
    <scope>NUCLEOTIDE SEQUENCE [LARGE SCALE GENOMIC DNA]</scope>
    <source>
        <strain evidence="3">G536</strain>
    </source>
</reference>
<gene>
    <name evidence="2" type="ORF">FHL15_005083</name>
</gene>
<comment type="caution">
    <text evidence="2">The sequence shown here is derived from an EMBL/GenBank/DDBJ whole genome shotgun (WGS) entry which is preliminary data.</text>
</comment>
<dbReference type="EMBL" id="VFLP01000025">
    <property type="protein sequence ID" value="TRX94005.1"/>
    <property type="molecule type" value="Genomic_DNA"/>
</dbReference>
<organism evidence="2 3">
    <name type="scientific">Xylaria flabelliformis</name>
    <dbReference type="NCBI Taxonomy" id="2512241"/>
    <lineage>
        <taxon>Eukaryota</taxon>
        <taxon>Fungi</taxon>
        <taxon>Dikarya</taxon>
        <taxon>Ascomycota</taxon>
        <taxon>Pezizomycotina</taxon>
        <taxon>Sordariomycetes</taxon>
        <taxon>Xylariomycetidae</taxon>
        <taxon>Xylariales</taxon>
        <taxon>Xylariaceae</taxon>
        <taxon>Xylaria</taxon>
    </lineage>
</organism>
<feature type="compositionally biased region" description="Polar residues" evidence="1">
    <location>
        <begin position="1"/>
        <end position="11"/>
    </location>
</feature>
<sequence>MRIGLNKTQQIAGDASRHEEDLKVPRRAPAAHLRISGRDIIEAALDLLTAASLVVADEDSRRTHCCLPIPVRILHRGLVRVRLPLGAGLRHLFLTLTVARAVVHVRLSTVTPAHLTSFWETWKSEPSLASPGDNIRSLDEKDGISGPANQADDL</sequence>
<feature type="region of interest" description="Disordered" evidence="1">
    <location>
        <begin position="126"/>
        <end position="154"/>
    </location>
</feature>
<feature type="region of interest" description="Disordered" evidence="1">
    <location>
        <begin position="1"/>
        <end position="23"/>
    </location>
</feature>
<name>A0A553I1C0_9PEZI</name>
<evidence type="ECO:0000313" key="2">
    <source>
        <dbReference type="EMBL" id="TRX94005.1"/>
    </source>
</evidence>
<dbReference type="Proteomes" id="UP000319160">
    <property type="component" value="Unassembled WGS sequence"/>
</dbReference>
<keyword evidence="3" id="KW-1185">Reference proteome</keyword>
<evidence type="ECO:0000313" key="3">
    <source>
        <dbReference type="Proteomes" id="UP000319160"/>
    </source>
</evidence>
<accession>A0A553I1C0</accession>
<evidence type="ECO:0000256" key="1">
    <source>
        <dbReference type="SAM" id="MobiDB-lite"/>
    </source>
</evidence>
<dbReference type="AlphaFoldDB" id="A0A553I1C0"/>
<protein>
    <submittedName>
        <fullName evidence="2">Uncharacterized protein</fullName>
    </submittedName>
</protein>
<proteinExistence type="predicted"/>